<dbReference type="NCBIfam" id="NF033516">
    <property type="entry name" value="transpos_IS3"/>
    <property type="match status" value="1"/>
</dbReference>
<feature type="domain" description="Integrase catalytic" evidence="1">
    <location>
        <begin position="1"/>
        <end position="135"/>
    </location>
</feature>
<keyword evidence="3" id="KW-1185">Reference proteome</keyword>
<dbReference type="Proteomes" id="UP000783742">
    <property type="component" value="Unassembled WGS sequence"/>
</dbReference>
<dbReference type="Pfam" id="PF00665">
    <property type="entry name" value="rve"/>
    <property type="match status" value="1"/>
</dbReference>
<dbReference type="InterPro" id="IPR050900">
    <property type="entry name" value="Transposase_IS3/IS150/IS904"/>
</dbReference>
<evidence type="ECO:0000313" key="3">
    <source>
        <dbReference type="Proteomes" id="UP000783742"/>
    </source>
</evidence>
<accession>A0ABS6FET3</accession>
<dbReference type="EMBL" id="JAHLQO010000002">
    <property type="protein sequence ID" value="MBU5668691.1"/>
    <property type="molecule type" value="Genomic_DNA"/>
</dbReference>
<dbReference type="PANTHER" id="PTHR46889:SF4">
    <property type="entry name" value="TRANSPOSASE INSO FOR INSERTION SEQUENCE ELEMENT IS911B-RELATED"/>
    <property type="match status" value="1"/>
</dbReference>
<dbReference type="InterPro" id="IPR048020">
    <property type="entry name" value="Transpos_IS3"/>
</dbReference>
<reference evidence="2 3" key="1">
    <citation type="submission" date="2021-06" db="EMBL/GenBank/DDBJ databases">
        <authorList>
            <person name="Sun Q."/>
            <person name="Li D."/>
        </authorList>
    </citation>
    <scope>NUCLEOTIDE SEQUENCE [LARGE SCALE GENOMIC DNA]</scope>
    <source>
        <strain evidence="2 3">MSJ-1</strain>
    </source>
</reference>
<dbReference type="InterPro" id="IPR001584">
    <property type="entry name" value="Integrase_cat-core"/>
</dbReference>
<evidence type="ECO:0000259" key="1">
    <source>
        <dbReference type="PROSITE" id="PS50994"/>
    </source>
</evidence>
<gene>
    <name evidence="2" type="ORF">KQI68_02435</name>
</gene>
<protein>
    <submittedName>
        <fullName evidence="2">IS3 family transposase</fullName>
    </submittedName>
</protein>
<evidence type="ECO:0000313" key="2">
    <source>
        <dbReference type="EMBL" id="MBU5668691.1"/>
    </source>
</evidence>
<dbReference type="Pfam" id="PF13333">
    <property type="entry name" value="rve_2"/>
    <property type="match status" value="1"/>
</dbReference>
<dbReference type="PROSITE" id="PS50994">
    <property type="entry name" value="INTEGRASE"/>
    <property type="match status" value="1"/>
</dbReference>
<organism evidence="2 3">
    <name type="scientific">Peptoniphilus ovalis</name>
    <dbReference type="NCBI Taxonomy" id="2841503"/>
    <lineage>
        <taxon>Bacteria</taxon>
        <taxon>Bacillati</taxon>
        <taxon>Bacillota</taxon>
        <taxon>Tissierellia</taxon>
        <taxon>Tissierellales</taxon>
        <taxon>Peptoniphilaceae</taxon>
        <taxon>Peptoniphilus</taxon>
    </lineage>
</organism>
<dbReference type="PANTHER" id="PTHR46889">
    <property type="entry name" value="TRANSPOSASE INSF FOR INSERTION SEQUENCE IS3B-RELATED"/>
    <property type="match status" value="1"/>
</dbReference>
<sequence length="138" mass="16528">MDLYNREIISYSISTSPTVEFTNQSLIEAIKKLPKEYNLMIHTDQGFHYQHKTWRKLLEENNIKQSMSRKVNCLDNSPMENFFGILKQEMYYGEEFETVEELKEAIEEYIKWYNEKRIKENVGGLSPVEYREKQSLAK</sequence>
<proteinExistence type="predicted"/>
<comment type="caution">
    <text evidence="2">The sequence shown here is derived from an EMBL/GenBank/DDBJ whole genome shotgun (WGS) entry which is preliminary data.</text>
</comment>
<name>A0ABS6FET3_9FIRM</name>